<dbReference type="EMBL" id="CAJVPJ010000124">
    <property type="protein sequence ID" value="CAG8481944.1"/>
    <property type="molecule type" value="Genomic_DNA"/>
</dbReference>
<dbReference type="InterPro" id="IPR029035">
    <property type="entry name" value="DHS-like_NAD/FAD-binding_dom"/>
</dbReference>
<feature type="region of interest" description="Disordered" evidence="5">
    <location>
        <begin position="375"/>
        <end position="397"/>
    </location>
</feature>
<gene>
    <name evidence="7" type="ORF">POCULU_LOCUS1597</name>
</gene>
<comment type="caution">
    <text evidence="7">The sequence shown here is derived from an EMBL/GenBank/DDBJ whole genome shotgun (WGS) entry which is preliminary data.</text>
</comment>
<proteinExistence type="inferred from homology"/>
<accession>A0A9N8Z8Z1</accession>
<dbReference type="PROSITE" id="PS50305">
    <property type="entry name" value="SIRTUIN"/>
    <property type="match status" value="1"/>
</dbReference>
<keyword evidence="3" id="KW-0520">NAD</keyword>
<dbReference type="InterPro" id="IPR029055">
    <property type="entry name" value="Ntn_hydrolases_N"/>
</dbReference>
<feature type="binding site" evidence="4">
    <location>
        <position position="191"/>
    </location>
    <ligand>
        <name>Zn(2+)</name>
        <dbReference type="ChEBI" id="CHEBI:29105"/>
    </ligand>
</feature>
<feature type="binding site" evidence="4">
    <location>
        <position position="166"/>
    </location>
    <ligand>
        <name>Zn(2+)</name>
        <dbReference type="ChEBI" id="CHEBI:29105"/>
    </ligand>
</feature>
<comment type="similarity">
    <text evidence="1">Belongs to the sirtuin family. Class I subfamily.</text>
</comment>
<evidence type="ECO:0000313" key="7">
    <source>
        <dbReference type="EMBL" id="CAG8481944.1"/>
    </source>
</evidence>
<evidence type="ECO:0000256" key="5">
    <source>
        <dbReference type="SAM" id="MobiDB-lite"/>
    </source>
</evidence>
<dbReference type="InterPro" id="IPR043138">
    <property type="entry name" value="GGT_lsub"/>
</dbReference>
<dbReference type="Gene3D" id="3.30.1600.10">
    <property type="entry name" value="SIR2/SIRT2 'Small Domain"/>
    <property type="match status" value="1"/>
</dbReference>
<evidence type="ECO:0000313" key="8">
    <source>
        <dbReference type="Proteomes" id="UP000789572"/>
    </source>
</evidence>
<feature type="binding site" evidence="4">
    <location>
        <position position="188"/>
    </location>
    <ligand>
        <name>Zn(2+)</name>
        <dbReference type="ChEBI" id="CHEBI:29105"/>
    </ligand>
</feature>
<evidence type="ECO:0000256" key="4">
    <source>
        <dbReference type="PROSITE-ProRule" id="PRU00236"/>
    </source>
</evidence>
<dbReference type="InterPro" id="IPR026591">
    <property type="entry name" value="Sirtuin_cat_small_dom_sf"/>
</dbReference>
<dbReference type="Gene3D" id="1.10.246.130">
    <property type="match status" value="1"/>
</dbReference>
<dbReference type="InterPro" id="IPR003000">
    <property type="entry name" value="Sirtuin"/>
</dbReference>
<evidence type="ECO:0000256" key="2">
    <source>
        <dbReference type="ARBA" id="ARBA00022679"/>
    </source>
</evidence>
<dbReference type="SUPFAM" id="SSF56235">
    <property type="entry name" value="N-terminal nucleophile aminohydrolases (Ntn hydrolases)"/>
    <property type="match status" value="1"/>
</dbReference>
<feature type="compositionally biased region" description="Basic and acidic residues" evidence="5">
    <location>
        <begin position="315"/>
        <end position="330"/>
    </location>
</feature>
<dbReference type="Proteomes" id="UP000789572">
    <property type="component" value="Unassembled WGS sequence"/>
</dbReference>
<evidence type="ECO:0000256" key="3">
    <source>
        <dbReference type="ARBA" id="ARBA00023027"/>
    </source>
</evidence>
<evidence type="ECO:0000256" key="1">
    <source>
        <dbReference type="ARBA" id="ARBA00006924"/>
    </source>
</evidence>
<evidence type="ECO:0000259" key="6">
    <source>
        <dbReference type="PROSITE" id="PS50305"/>
    </source>
</evidence>
<dbReference type="SUPFAM" id="SSF52467">
    <property type="entry name" value="DHS-like NAD/FAD-binding domain"/>
    <property type="match status" value="1"/>
</dbReference>
<feature type="binding site" evidence="4">
    <location>
        <position position="163"/>
    </location>
    <ligand>
        <name>Zn(2+)</name>
        <dbReference type="ChEBI" id="CHEBI:29105"/>
    </ligand>
</feature>
<dbReference type="InterPro" id="IPR052896">
    <property type="entry name" value="GGT-like_enzyme"/>
</dbReference>
<keyword evidence="4" id="KW-0862">Zinc</keyword>
<dbReference type="PANTHER" id="PTHR43881">
    <property type="entry name" value="GAMMA-GLUTAMYLTRANSPEPTIDASE (AFU_ORTHOLOGUE AFUA_4G13580)"/>
    <property type="match status" value="1"/>
</dbReference>
<keyword evidence="4" id="KW-0479">Metal-binding</keyword>
<sequence length="1092" mass="121143">MDENMPCVKIKLCEKNHPKLIEAVRHVKRAKKCVLITGAGISCSGGIPDFRSSDGLYNLIASKYPGTFSKGKDLFDANLLHSDTSRRGFYEFMGLLKEFILNAHPTATHLFMKKLHDVGKLVRVYTQNIDNLEECVGLNVKWMVNSKCAKVVQLHGTMQMVKCTYCTESFPFTEEYCEVYKQGGAPSCPACEAREETRRKQGKRRHAVGLLKPSILLYGDSHPLGIQIGQLAAKDEERLDCLIILGTSLRIPGVKALIRRFARAVHARNGKVILVNATDVAKKEWDGIIDYEVVGTSDEWVALVEKELEKKESTRMKKLNERRKEREMKGGRRRKERLGVRSILNARRKKGINSDMKKGRFEALKLNSGNRKRFHKKSMRVRVQDDESENACSSSSVYDSVDTVETDDLSDAKTIMSEDDERKLEVRVNVEVMSRLTDTSSLSELSDVSDSELSDTESCSEMGRVIVEIEENRNIMYLSEKRCVKSCMGMANSNPIGSCVQSDEETDAKSSDGEVKRYNGRGRKRKAIGLLKEQFKVVKKVTMIESEKREIGNPRRSARLLLRRGNQQLACQAGLEILKQGGNAADAAVAVAAALNVTEPASTGIGGDCFCLYYDATTKRVNALNGSGRSPKNLTLSHVRKSISDQKACHIPFTNINAVTVPGAAAGWVDTIEWFGSGRVSLADALRPAIELAEHGFGVAEISAKMWQENEHLLRTCSAHGVDMLLDGRAPRTGEIMRMPKLARTFRELAEKGKDGFYKGRIAEAIVELIQSKGGVMTLEDLAAHTSTRVEPISIDYKGVRVWECPPNGQGLTALMALGILSELQSKGKIPPLTEMRHNSGEYLHAIIESLRLAFADTRYYVSDPEVVHVPVEELLSEHYLAKRAEVFDPEKASYIEKGSPSIGSDTVYFSVVDDYGNACSFIAAVPKDCGFSLQCRGSGFVLQEGHPNCVAPSKRPYHTIIPSLVTKHDELWVCFGVMGGDMQPQGHVQVFLNLLEFGFSPQIALDAPRIRLAPGNDKADEQSYCVCVEESIDEEAGSKLRELGHRVKVITGWERAMFGRGQVVQLIKNRKGDRLWAAGSDFRGDGCALGW</sequence>
<dbReference type="AlphaFoldDB" id="A0A9N8Z8Z1"/>
<keyword evidence="2" id="KW-0808">Transferase</keyword>
<reference evidence="7" key="1">
    <citation type="submission" date="2021-06" db="EMBL/GenBank/DDBJ databases">
        <authorList>
            <person name="Kallberg Y."/>
            <person name="Tangrot J."/>
            <person name="Rosling A."/>
        </authorList>
    </citation>
    <scope>NUCLEOTIDE SEQUENCE</scope>
    <source>
        <strain evidence="7">IA702</strain>
    </source>
</reference>
<organism evidence="7 8">
    <name type="scientific">Paraglomus occultum</name>
    <dbReference type="NCBI Taxonomy" id="144539"/>
    <lineage>
        <taxon>Eukaryota</taxon>
        <taxon>Fungi</taxon>
        <taxon>Fungi incertae sedis</taxon>
        <taxon>Mucoromycota</taxon>
        <taxon>Glomeromycotina</taxon>
        <taxon>Glomeromycetes</taxon>
        <taxon>Paraglomerales</taxon>
        <taxon>Paraglomeraceae</taxon>
        <taxon>Paraglomus</taxon>
    </lineage>
</organism>
<dbReference type="OrthoDB" id="2015213at2759"/>
<dbReference type="InterPro" id="IPR026590">
    <property type="entry name" value="Ssirtuin_cat_dom"/>
</dbReference>
<dbReference type="GO" id="GO:0070403">
    <property type="term" value="F:NAD+ binding"/>
    <property type="evidence" value="ECO:0007669"/>
    <property type="project" value="InterPro"/>
</dbReference>
<feature type="active site" description="Proton acceptor" evidence="4">
    <location>
        <position position="155"/>
    </location>
</feature>
<dbReference type="GO" id="GO:0046872">
    <property type="term" value="F:metal ion binding"/>
    <property type="evidence" value="ECO:0007669"/>
    <property type="project" value="UniProtKB-KW"/>
</dbReference>
<dbReference type="Gene3D" id="3.40.50.1220">
    <property type="entry name" value="TPP-binding domain"/>
    <property type="match status" value="1"/>
</dbReference>
<dbReference type="PRINTS" id="PR01210">
    <property type="entry name" value="GGTRANSPTASE"/>
</dbReference>
<dbReference type="Gene3D" id="3.60.20.40">
    <property type="match status" value="1"/>
</dbReference>
<dbReference type="Pfam" id="PF01019">
    <property type="entry name" value="G_glu_transpept"/>
    <property type="match status" value="1"/>
</dbReference>
<dbReference type="Pfam" id="PF02146">
    <property type="entry name" value="SIR2"/>
    <property type="match status" value="1"/>
</dbReference>
<feature type="region of interest" description="Disordered" evidence="5">
    <location>
        <begin position="315"/>
        <end position="334"/>
    </location>
</feature>
<feature type="domain" description="Deacetylase sirtuin-type" evidence="6">
    <location>
        <begin position="13"/>
        <end position="311"/>
    </location>
</feature>
<dbReference type="PANTHER" id="PTHR43881:SF1">
    <property type="entry name" value="GAMMA-GLUTAMYLTRANSPEPTIDASE (AFU_ORTHOLOGUE AFUA_4G13580)"/>
    <property type="match status" value="1"/>
</dbReference>
<name>A0A9N8Z8Z1_9GLOM</name>
<dbReference type="GO" id="GO:0016740">
    <property type="term" value="F:transferase activity"/>
    <property type="evidence" value="ECO:0007669"/>
    <property type="project" value="UniProtKB-KW"/>
</dbReference>
<dbReference type="InterPro" id="IPR043137">
    <property type="entry name" value="GGT_ssub_C"/>
</dbReference>
<keyword evidence="8" id="KW-1185">Reference proteome</keyword>
<protein>
    <submittedName>
        <fullName evidence="7">8220_t:CDS:1</fullName>
    </submittedName>
</protein>